<evidence type="ECO:0000256" key="5">
    <source>
        <dbReference type="ARBA" id="ARBA00023125"/>
    </source>
</evidence>
<protein>
    <submittedName>
        <fullName evidence="8">Uncharacterized LOC115529903</fullName>
    </submittedName>
</protein>
<evidence type="ECO:0000256" key="1">
    <source>
        <dbReference type="ARBA" id="ARBA00001968"/>
    </source>
</evidence>
<sequence length="404" mass="46199">MLKYQKRQHLNSSFCCVPSCSVSGKFNSSVSFHQFPKDESVRAIWVRNIRRDKFVIRRHTTVCSRHFMPEDVVEGGRRRLKPGAIPVLFAWNNYNLPVTRPSVWQRTQRQEEEEDEDEGEVPIDASVALCHDYDSRPEPAFMDLAYEKIHAQQQNRCLPLIDELFLFLVYLSLGLKERDLADRFNVHQSTVSRTIRTWANFLYTVLGAVGIWMSPDAVRAMMPDVFEKYSDTQVIVDCTELKCQTPSSLLLQSEMYSQYKSHTTVKGMIGVSPHGAVTFVSTLYSGSISDKELFKQSGIIPLLDENMAVMVDKGFSIDDLVPGKVHRPPFLGRNSQLSREDVLATQEIARLRIHVERVIRRIKQNKLFDSIIPLTINGSINQLFAVACLLSNYQNKPLVKAWAK</sequence>
<dbReference type="PANTHER" id="PTHR23080">
    <property type="entry name" value="THAP DOMAIN PROTEIN"/>
    <property type="match status" value="1"/>
</dbReference>
<dbReference type="SUPFAM" id="SSF57716">
    <property type="entry name" value="Glucocorticoid receptor-like (DNA-binding domain)"/>
    <property type="match status" value="1"/>
</dbReference>
<dbReference type="InterPro" id="IPR038441">
    <property type="entry name" value="THAP_Znf_sf"/>
</dbReference>
<dbReference type="SMART" id="SM00692">
    <property type="entry name" value="DM3"/>
    <property type="match status" value="1"/>
</dbReference>
<feature type="domain" description="THAP-type" evidence="7">
    <location>
        <begin position="10"/>
        <end position="89"/>
    </location>
</feature>
<dbReference type="PANTHER" id="PTHR23080:SF133">
    <property type="entry name" value="SI:CH211-262I1.5-RELATED"/>
    <property type="match status" value="1"/>
</dbReference>
<dbReference type="Pfam" id="PF13613">
    <property type="entry name" value="HTH_Tnp_4"/>
    <property type="match status" value="1"/>
</dbReference>
<keyword evidence="4" id="KW-0862">Zinc</keyword>
<dbReference type="PROSITE" id="PS50950">
    <property type="entry name" value="ZF_THAP"/>
    <property type="match status" value="1"/>
</dbReference>
<evidence type="ECO:0000313" key="8">
    <source>
        <dbReference type="Ensembl" id="ENSGMOP00000061918.1"/>
    </source>
</evidence>
<keyword evidence="9" id="KW-1185">Reference proteome</keyword>
<dbReference type="OrthoDB" id="10020990at2759"/>
<dbReference type="InterPro" id="IPR027806">
    <property type="entry name" value="HARBI1_dom"/>
</dbReference>
<keyword evidence="3 6" id="KW-0863">Zinc-finger</keyword>
<dbReference type="Proteomes" id="UP000694546">
    <property type="component" value="Chromosome 17"/>
</dbReference>
<reference evidence="8" key="1">
    <citation type="submission" date="2025-08" db="UniProtKB">
        <authorList>
            <consortium name="Ensembl"/>
        </authorList>
    </citation>
    <scope>IDENTIFICATION</scope>
</reference>
<reference evidence="8" key="2">
    <citation type="submission" date="2025-09" db="UniProtKB">
        <authorList>
            <consortium name="Ensembl"/>
        </authorList>
    </citation>
    <scope>IDENTIFICATION</scope>
</reference>
<evidence type="ECO:0000256" key="2">
    <source>
        <dbReference type="ARBA" id="ARBA00022723"/>
    </source>
</evidence>
<keyword evidence="5 6" id="KW-0238">DNA-binding</keyword>
<dbReference type="InterPro" id="IPR027805">
    <property type="entry name" value="Transposase_HTH_dom"/>
</dbReference>
<dbReference type="OMA" id="DTRICSR"/>
<proteinExistence type="predicted"/>
<dbReference type="Pfam" id="PF13359">
    <property type="entry name" value="DDE_Tnp_4"/>
    <property type="match status" value="1"/>
</dbReference>
<keyword evidence="2" id="KW-0479">Metal-binding</keyword>
<organism evidence="8 9">
    <name type="scientific">Gadus morhua</name>
    <name type="common">Atlantic cod</name>
    <dbReference type="NCBI Taxonomy" id="8049"/>
    <lineage>
        <taxon>Eukaryota</taxon>
        <taxon>Metazoa</taxon>
        <taxon>Chordata</taxon>
        <taxon>Craniata</taxon>
        <taxon>Vertebrata</taxon>
        <taxon>Euteleostomi</taxon>
        <taxon>Actinopterygii</taxon>
        <taxon>Neopterygii</taxon>
        <taxon>Teleostei</taxon>
        <taxon>Neoteleostei</taxon>
        <taxon>Acanthomorphata</taxon>
        <taxon>Zeiogadaria</taxon>
        <taxon>Gadariae</taxon>
        <taxon>Gadiformes</taxon>
        <taxon>Gadoidei</taxon>
        <taxon>Gadidae</taxon>
        <taxon>Gadus</taxon>
    </lineage>
</organism>
<dbReference type="Pfam" id="PF05485">
    <property type="entry name" value="THAP"/>
    <property type="match status" value="1"/>
</dbReference>
<dbReference type="InterPro" id="IPR006612">
    <property type="entry name" value="THAP_Znf"/>
</dbReference>
<gene>
    <name evidence="8" type="primary">LOC115529903</name>
</gene>
<name>A0ABZ3NPV6_GADMO</name>
<accession>A0ABZ3NPV6</accession>
<dbReference type="GeneTree" id="ENSGT00940000164656"/>
<comment type="cofactor">
    <cofactor evidence="1">
        <name>a divalent metal cation</name>
        <dbReference type="ChEBI" id="CHEBI:60240"/>
    </cofactor>
</comment>
<dbReference type="Gene3D" id="6.20.210.20">
    <property type="entry name" value="THAP domain"/>
    <property type="match status" value="1"/>
</dbReference>
<dbReference type="RefSeq" id="XP_030194911.1">
    <property type="nucleotide sequence ID" value="XM_030339051.1"/>
</dbReference>
<evidence type="ECO:0000256" key="3">
    <source>
        <dbReference type="ARBA" id="ARBA00022771"/>
    </source>
</evidence>
<evidence type="ECO:0000256" key="6">
    <source>
        <dbReference type="PROSITE-ProRule" id="PRU00309"/>
    </source>
</evidence>
<dbReference type="Ensembl" id="ENSGMOT00000069598.1">
    <property type="protein sequence ID" value="ENSGMOP00000061918.1"/>
    <property type="gene ID" value="ENSGMOG00000030951.1"/>
</dbReference>
<evidence type="ECO:0000256" key="4">
    <source>
        <dbReference type="ARBA" id="ARBA00022833"/>
    </source>
</evidence>
<dbReference type="SMART" id="SM00980">
    <property type="entry name" value="THAP"/>
    <property type="match status" value="1"/>
</dbReference>
<evidence type="ECO:0000313" key="9">
    <source>
        <dbReference type="Proteomes" id="UP000694546"/>
    </source>
</evidence>
<dbReference type="GeneID" id="115529903"/>
<evidence type="ECO:0000259" key="7">
    <source>
        <dbReference type="PROSITE" id="PS50950"/>
    </source>
</evidence>